<evidence type="ECO:0000313" key="2">
    <source>
        <dbReference type="Proteomes" id="UP001529510"/>
    </source>
</evidence>
<feature type="non-terminal residue" evidence="1">
    <location>
        <position position="82"/>
    </location>
</feature>
<evidence type="ECO:0000313" key="1">
    <source>
        <dbReference type="EMBL" id="KAL0189440.1"/>
    </source>
</evidence>
<dbReference type="EMBL" id="JAMKFB020000007">
    <property type="protein sequence ID" value="KAL0189440.1"/>
    <property type="molecule type" value="Genomic_DNA"/>
</dbReference>
<sequence length="82" mass="8845">HSEPEQMSCSFITPNVPLLYRPLSYTALDPSAPPLSTSCIQPSRTAGNVPQTRPSPYAFTLPAFVRAHPPALPKIFQPPTGS</sequence>
<dbReference type="AlphaFoldDB" id="A0ABD0QUK7"/>
<accession>A0ABD0QUK7</accession>
<feature type="non-terminal residue" evidence="1">
    <location>
        <position position="1"/>
    </location>
</feature>
<protein>
    <submittedName>
        <fullName evidence="1">Uncharacterized protein</fullName>
    </submittedName>
</protein>
<comment type="caution">
    <text evidence="1">The sequence shown here is derived from an EMBL/GenBank/DDBJ whole genome shotgun (WGS) entry which is preliminary data.</text>
</comment>
<keyword evidence="2" id="KW-1185">Reference proteome</keyword>
<organism evidence="1 2">
    <name type="scientific">Cirrhinus mrigala</name>
    <name type="common">Mrigala</name>
    <dbReference type="NCBI Taxonomy" id="683832"/>
    <lineage>
        <taxon>Eukaryota</taxon>
        <taxon>Metazoa</taxon>
        <taxon>Chordata</taxon>
        <taxon>Craniata</taxon>
        <taxon>Vertebrata</taxon>
        <taxon>Euteleostomi</taxon>
        <taxon>Actinopterygii</taxon>
        <taxon>Neopterygii</taxon>
        <taxon>Teleostei</taxon>
        <taxon>Ostariophysi</taxon>
        <taxon>Cypriniformes</taxon>
        <taxon>Cyprinidae</taxon>
        <taxon>Labeoninae</taxon>
        <taxon>Labeonini</taxon>
        <taxon>Cirrhinus</taxon>
    </lineage>
</organism>
<reference evidence="1 2" key="1">
    <citation type="submission" date="2024-05" db="EMBL/GenBank/DDBJ databases">
        <title>Genome sequencing and assembly of Indian major carp, Cirrhinus mrigala (Hamilton, 1822).</title>
        <authorList>
            <person name="Mohindra V."/>
            <person name="Chowdhury L.M."/>
            <person name="Lal K."/>
            <person name="Jena J.K."/>
        </authorList>
    </citation>
    <scope>NUCLEOTIDE SEQUENCE [LARGE SCALE GENOMIC DNA]</scope>
    <source>
        <strain evidence="1">CM1030</strain>
        <tissue evidence="1">Blood</tissue>
    </source>
</reference>
<name>A0ABD0QUK7_CIRMR</name>
<gene>
    <name evidence="1" type="ORF">M9458_016539</name>
</gene>
<dbReference type="Proteomes" id="UP001529510">
    <property type="component" value="Unassembled WGS sequence"/>
</dbReference>
<proteinExistence type="predicted"/>